<keyword evidence="5" id="KW-0653">Protein transport</keyword>
<dbReference type="AlphaFoldDB" id="A0A0G4J2D6"/>
<evidence type="ECO:0000256" key="6">
    <source>
        <dbReference type="ARBA" id="ARBA00023242"/>
    </source>
</evidence>
<evidence type="ECO:0000256" key="4">
    <source>
        <dbReference type="ARBA" id="ARBA00022490"/>
    </source>
</evidence>
<organism evidence="8 9">
    <name type="scientific">Plasmodiophora brassicae</name>
    <name type="common">Clubroot disease agent</name>
    <dbReference type="NCBI Taxonomy" id="37360"/>
    <lineage>
        <taxon>Eukaryota</taxon>
        <taxon>Sar</taxon>
        <taxon>Rhizaria</taxon>
        <taxon>Endomyxa</taxon>
        <taxon>Phytomyxea</taxon>
        <taxon>Plasmodiophorida</taxon>
        <taxon>Plasmodiophoridae</taxon>
        <taxon>Plasmodiophora</taxon>
    </lineage>
</organism>
<dbReference type="SUPFAM" id="SSF48371">
    <property type="entry name" value="ARM repeat"/>
    <property type="match status" value="1"/>
</dbReference>
<keyword evidence="3" id="KW-0813">Transport</keyword>
<comment type="subcellular location">
    <subcellularLocation>
        <location evidence="2">Cytoplasm</location>
    </subcellularLocation>
    <subcellularLocation>
        <location evidence="1">Nucleus</location>
    </subcellularLocation>
</comment>
<sequence length="295" mass="32114">MTGLDSNELVAALSHTFSSDANERQSAERYLDGLAAQSALVPVALLDVVVESRLRSDIRLASAVRVKRLIAARFARRSDEPAPADLPAEHLALLRHRLLSSVVSTSLERALRAQLVDAVNYMIRADFPDRWPDLVDLLVPALQSARETDALGALHILRQAAVFAERLRVALKIFHHCIRQPVPPAFLGADVFRPVASICLRTLQAVSGSDAVLAAQKRALVVLCPLLRLYGRGATDPADVAFARLYMQEVAPPLLASVLQIVTDRPHACASRRILQTSFAFLGTAITFGALYAPH</sequence>
<dbReference type="PROSITE" id="PS50166">
    <property type="entry name" value="IMPORTIN_B_NT"/>
    <property type="match status" value="1"/>
</dbReference>
<dbReference type="InterPro" id="IPR011989">
    <property type="entry name" value="ARM-like"/>
</dbReference>
<reference evidence="8 9" key="1">
    <citation type="submission" date="2015-02" db="EMBL/GenBank/DDBJ databases">
        <authorList>
            <person name="Chooi Y.-H."/>
        </authorList>
    </citation>
    <scope>NUCLEOTIDE SEQUENCE [LARGE SCALE GENOMIC DNA]</scope>
    <source>
        <strain evidence="8">E3</strain>
    </source>
</reference>
<dbReference type="GO" id="GO:0031267">
    <property type="term" value="F:small GTPase binding"/>
    <property type="evidence" value="ECO:0007669"/>
    <property type="project" value="InterPro"/>
</dbReference>
<keyword evidence="9" id="KW-1185">Reference proteome</keyword>
<evidence type="ECO:0000313" key="9">
    <source>
        <dbReference type="Proteomes" id="UP000039324"/>
    </source>
</evidence>
<keyword evidence="4" id="KW-0963">Cytoplasm</keyword>
<dbReference type="OrthoDB" id="760868at2759"/>
<dbReference type="Proteomes" id="UP000039324">
    <property type="component" value="Unassembled WGS sequence"/>
</dbReference>
<dbReference type="InterPro" id="IPR016024">
    <property type="entry name" value="ARM-type_fold"/>
</dbReference>
<evidence type="ECO:0000256" key="5">
    <source>
        <dbReference type="ARBA" id="ARBA00022927"/>
    </source>
</evidence>
<evidence type="ECO:0000256" key="2">
    <source>
        <dbReference type="ARBA" id="ARBA00004496"/>
    </source>
</evidence>
<dbReference type="Gene3D" id="1.25.10.10">
    <property type="entry name" value="Leucine-rich Repeat Variant"/>
    <property type="match status" value="1"/>
</dbReference>
<keyword evidence="6" id="KW-0539">Nucleus</keyword>
<feature type="non-terminal residue" evidence="8">
    <location>
        <position position="295"/>
    </location>
</feature>
<evidence type="ECO:0000259" key="7">
    <source>
        <dbReference type="PROSITE" id="PS50166"/>
    </source>
</evidence>
<evidence type="ECO:0000313" key="8">
    <source>
        <dbReference type="EMBL" id="CEP01652.1"/>
    </source>
</evidence>
<evidence type="ECO:0000256" key="3">
    <source>
        <dbReference type="ARBA" id="ARBA00022448"/>
    </source>
</evidence>
<dbReference type="GO" id="GO:0005635">
    <property type="term" value="C:nuclear envelope"/>
    <property type="evidence" value="ECO:0007669"/>
    <property type="project" value="TreeGrafter"/>
</dbReference>
<dbReference type="STRING" id="37360.A0A0G4J2D6"/>
<dbReference type="PANTHER" id="PTHR10997">
    <property type="entry name" value="IMPORTIN-7, 8, 11"/>
    <property type="match status" value="1"/>
</dbReference>
<dbReference type="GO" id="GO:0006606">
    <property type="term" value="P:protein import into nucleus"/>
    <property type="evidence" value="ECO:0007669"/>
    <property type="project" value="TreeGrafter"/>
</dbReference>
<dbReference type="PANTHER" id="PTHR10997:SF18">
    <property type="entry name" value="D-IMPORTIN 7_RANBP7"/>
    <property type="match status" value="1"/>
</dbReference>
<proteinExistence type="predicted"/>
<feature type="domain" description="Importin N-terminal" evidence="7">
    <location>
        <begin position="27"/>
        <end position="104"/>
    </location>
</feature>
<dbReference type="EMBL" id="CDSF01000115">
    <property type="protein sequence ID" value="CEP01652.1"/>
    <property type="molecule type" value="Genomic_DNA"/>
</dbReference>
<accession>A0A0G4J2D6</accession>
<dbReference type="GO" id="GO:0005829">
    <property type="term" value="C:cytosol"/>
    <property type="evidence" value="ECO:0007669"/>
    <property type="project" value="TreeGrafter"/>
</dbReference>
<name>A0A0G4J2D6_PLABS</name>
<evidence type="ECO:0000256" key="1">
    <source>
        <dbReference type="ARBA" id="ARBA00004123"/>
    </source>
</evidence>
<protein>
    <recommendedName>
        <fullName evidence="7">Importin N-terminal domain-containing protein</fullName>
    </recommendedName>
</protein>
<gene>
    <name evidence="8" type="ORF">PBRA_008594</name>
</gene>
<dbReference type="InterPro" id="IPR001494">
    <property type="entry name" value="Importin-beta_N"/>
</dbReference>